<reference evidence="5" key="1">
    <citation type="submission" date="2016-11" db="EMBL/GenBank/DDBJ databases">
        <authorList>
            <person name="Jaros S."/>
            <person name="Januszkiewicz K."/>
            <person name="Wedrychowicz H."/>
        </authorList>
    </citation>
    <scope>NUCLEOTIDE SEQUENCE [LARGE SCALE GENOMIC DNA]</scope>
    <source>
        <strain evidence="5">Y48</strain>
    </source>
</reference>
<dbReference type="GO" id="GO:0003700">
    <property type="term" value="F:DNA-binding transcription factor activity"/>
    <property type="evidence" value="ECO:0007669"/>
    <property type="project" value="InterPro"/>
</dbReference>
<name>A0A1J0VUX2_9NOCA</name>
<dbReference type="GO" id="GO:0043565">
    <property type="term" value="F:sequence-specific DNA binding"/>
    <property type="evidence" value="ECO:0007669"/>
    <property type="project" value="InterPro"/>
</dbReference>
<gene>
    <name evidence="5" type="ORF">BOX37_19905</name>
</gene>
<keyword evidence="2" id="KW-0238">DNA-binding</keyword>
<proteinExistence type="predicted"/>
<sequence>MAVLIDSEYFAPADRREAVTAILQEADLGANLQMWDSPAEVVSRHQSWMLGPIALTRSEVSGHQVRRTRRHERSTPSDILTVTVQNGQLRRHEQFGAQTLIEPGACEVIDLATTFASGWQGLGGTLCLQLSRQRLGISVETVAAAHGRLAASPLYPMVKAQIQHLVEIADQLEADPGAASVGESCLEMVRALLISAAGRGPGDGAAIPEQLLIEQILGYVRTRLSDSTLKIPDIAAANNISVRHLYKVCAQSGISLEQWIIEQRLVRARDMLIDRGYAHRSIGSVAGAVGFRDAAHFTRRFRETFGMTPRDWRRSATDADNPLT</sequence>
<dbReference type="SUPFAM" id="SSF46689">
    <property type="entry name" value="Homeodomain-like"/>
    <property type="match status" value="1"/>
</dbReference>
<evidence type="ECO:0000259" key="4">
    <source>
        <dbReference type="PROSITE" id="PS01124"/>
    </source>
</evidence>
<dbReference type="SMART" id="SM00342">
    <property type="entry name" value="HTH_ARAC"/>
    <property type="match status" value="1"/>
</dbReference>
<accession>A0A1J0VUX2</accession>
<keyword evidence="3" id="KW-0804">Transcription</keyword>
<dbReference type="KEGG" id="nsl:BOX37_19905"/>
<evidence type="ECO:0000256" key="2">
    <source>
        <dbReference type="ARBA" id="ARBA00023125"/>
    </source>
</evidence>
<dbReference type="Pfam" id="PF12833">
    <property type="entry name" value="HTH_18"/>
    <property type="match status" value="1"/>
</dbReference>
<evidence type="ECO:0000313" key="6">
    <source>
        <dbReference type="Proteomes" id="UP000183810"/>
    </source>
</evidence>
<dbReference type="InterPro" id="IPR018060">
    <property type="entry name" value="HTH_AraC"/>
</dbReference>
<evidence type="ECO:0000256" key="3">
    <source>
        <dbReference type="ARBA" id="ARBA00023163"/>
    </source>
</evidence>
<dbReference type="RefSeq" id="WP_071929025.1">
    <property type="nucleotide sequence ID" value="NZ_CP018082.1"/>
</dbReference>
<dbReference type="PROSITE" id="PS01124">
    <property type="entry name" value="HTH_ARAC_FAMILY_2"/>
    <property type="match status" value="1"/>
</dbReference>
<feature type="domain" description="HTH araC/xylS-type" evidence="4">
    <location>
        <begin position="214"/>
        <end position="315"/>
    </location>
</feature>
<evidence type="ECO:0000256" key="1">
    <source>
        <dbReference type="ARBA" id="ARBA00023015"/>
    </source>
</evidence>
<dbReference type="PANTHER" id="PTHR46796">
    <property type="entry name" value="HTH-TYPE TRANSCRIPTIONAL ACTIVATOR RHAS-RELATED"/>
    <property type="match status" value="1"/>
</dbReference>
<keyword evidence="6" id="KW-1185">Reference proteome</keyword>
<dbReference type="InterPro" id="IPR009057">
    <property type="entry name" value="Homeodomain-like_sf"/>
</dbReference>
<dbReference type="PANTHER" id="PTHR46796:SF6">
    <property type="entry name" value="ARAC SUBFAMILY"/>
    <property type="match status" value="1"/>
</dbReference>
<dbReference type="AlphaFoldDB" id="A0A1J0VUX2"/>
<dbReference type="Proteomes" id="UP000183810">
    <property type="component" value="Chromosome"/>
</dbReference>
<evidence type="ECO:0000313" key="5">
    <source>
        <dbReference type="EMBL" id="APE35837.1"/>
    </source>
</evidence>
<dbReference type="EMBL" id="CP018082">
    <property type="protein sequence ID" value="APE35837.1"/>
    <property type="molecule type" value="Genomic_DNA"/>
</dbReference>
<dbReference type="Gene3D" id="1.10.10.60">
    <property type="entry name" value="Homeodomain-like"/>
    <property type="match status" value="1"/>
</dbReference>
<keyword evidence="1" id="KW-0805">Transcription regulation</keyword>
<dbReference type="InterPro" id="IPR050204">
    <property type="entry name" value="AraC_XylS_family_regulators"/>
</dbReference>
<dbReference type="OrthoDB" id="9799345at2"/>
<organism evidence="5 6">
    <name type="scientific">Nocardia mangyaensis</name>
    <dbReference type="NCBI Taxonomy" id="2213200"/>
    <lineage>
        <taxon>Bacteria</taxon>
        <taxon>Bacillati</taxon>
        <taxon>Actinomycetota</taxon>
        <taxon>Actinomycetes</taxon>
        <taxon>Mycobacteriales</taxon>
        <taxon>Nocardiaceae</taxon>
        <taxon>Nocardia</taxon>
    </lineage>
</organism>
<dbReference type="InterPro" id="IPR020449">
    <property type="entry name" value="Tscrpt_reg_AraC-type_HTH"/>
</dbReference>
<protein>
    <recommendedName>
        <fullName evidence="4">HTH araC/xylS-type domain-containing protein</fullName>
    </recommendedName>
</protein>
<dbReference type="PRINTS" id="PR00032">
    <property type="entry name" value="HTHARAC"/>
</dbReference>